<dbReference type="SMART" id="SM00065">
    <property type="entry name" value="GAF"/>
    <property type="match status" value="1"/>
</dbReference>
<gene>
    <name evidence="5" type="ORF">SAMN04490239_6639</name>
</gene>
<dbReference type="Pfam" id="PF07730">
    <property type="entry name" value="HisKA_3"/>
    <property type="match status" value="1"/>
</dbReference>
<name>A0A1H4XKM3_9NOCA</name>
<dbReference type="PANTHER" id="PTHR24421">
    <property type="entry name" value="NITRATE/NITRITE SENSOR PROTEIN NARX-RELATED"/>
    <property type="match status" value="1"/>
</dbReference>
<evidence type="ECO:0000313" key="6">
    <source>
        <dbReference type="Proteomes" id="UP000183561"/>
    </source>
</evidence>
<dbReference type="InterPro" id="IPR011712">
    <property type="entry name" value="Sig_transdc_His_kin_sub3_dim/P"/>
</dbReference>
<dbReference type="Proteomes" id="UP000183561">
    <property type="component" value="Unassembled WGS sequence"/>
</dbReference>
<dbReference type="InterPro" id="IPR036890">
    <property type="entry name" value="HATPase_C_sf"/>
</dbReference>
<reference evidence="6" key="1">
    <citation type="submission" date="2016-10" db="EMBL/GenBank/DDBJ databases">
        <authorList>
            <person name="Varghese N."/>
            <person name="Submissions S."/>
        </authorList>
    </citation>
    <scope>NUCLEOTIDE SEQUENCE [LARGE SCALE GENOMIC DNA]</scope>
    <source>
        <strain evidence="6">DSM 44498</strain>
    </source>
</reference>
<accession>A0A1H4XKM3</accession>
<dbReference type="InterPro" id="IPR029016">
    <property type="entry name" value="GAF-like_dom_sf"/>
</dbReference>
<dbReference type="InterPro" id="IPR003018">
    <property type="entry name" value="GAF"/>
</dbReference>
<keyword evidence="6" id="KW-1185">Reference proteome</keyword>
<dbReference type="CDD" id="cd16917">
    <property type="entry name" value="HATPase_UhpB-NarQ-NarX-like"/>
    <property type="match status" value="1"/>
</dbReference>
<dbReference type="OrthoDB" id="144293at2"/>
<proteinExistence type="predicted"/>
<dbReference type="AlphaFoldDB" id="A0A1H4XKM3"/>
<dbReference type="GO" id="GO:0016020">
    <property type="term" value="C:membrane"/>
    <property type="evidence" value="ECO:0007669"/>
    <property type="project" value="InterPro"/>
</dbReference>
<dbReference type="SUPFAM" id="SSF55874">
    <property type="entry name" value="ATPase domain of HSP90 chaperone/DNA topoisomerase II/histidine kinase"/>
    <property type="match status" value="1"/>
</dbReference>
<dbReference type="EMBL" id="FNSV01000005">
    <property type="protein sequence ID" value="SED06199.1"/>
    <property type="molecule type" value="Genomic_DNA"/>
</dbReference>
<keyword evidence="1" id="KW-0808">Transferase</keyword>
<dbReference type="InterPro" id="IPR050482">
    <property type="entry name" value="Sensor_HK_TwoCompSys"/>
</dbReference>
<dbReference type="GO" id="GO:0000155">
    <property type="term" value="F:phosphorelay sensor kinase activity"/>
    <property type="evidence" value="ECO:0007669"/>
    <property type="project" value="InterPro"/>
</dbReference>
<feature type="domain" description="GAF" evidence="4">
    <location>
        <begin position="148"/>
        <end position="295"/>
    </location>
</feature>
<sequence>MSPVIPGAVDTTNSTRPRRFVETVRGILEADAVTLSNPLGIVASCGTPTVAAPPTPADTSLLRAEVPLQHNRSRDITTATVSSGEGDGLILTVEWPSMSLIDSRVGVALRSLARLARAAVVESALPVEERMVLTGGRILAELALTAESIEELLGGITAALGVLVDGTSAGVSVLNDRNILQVLPGSFGAPTDVVAAAVVGRTEVATSTAEVFRSGRTMLSNHPDVEIPRFPEWYECFRVERLITLPMTVGGERLGVVHVANHPTAFTWSDARLAERLTPFIASAVAQVRQRLEMRQREELVVSIGRAAAAIASGRGFEELVDFLDEFRTVLSCVSTVVTFREDGHQIMVGDAKSVESATGFLAGIDAESSGLRSAMHRPELPREFGWVSIQVPIVVDGEVRATLALLRTPWLPFRRHERTAVRRMAETIALGWTTDQYLREQAETARMKERLRIADDIHDRLAQLLFAGKLSLQNLDESLAGQLQADHPACRDVRRALDLVERSDREVREVIRHLAATANPGHSLCDRLFTIVSEVEKQFGIEIKVDLPDGDRLPDLGPRPSTALLSAGREAMINAAKHAGPCRITVVLSSRVPDGVVLRVEDDGLGLRGAPPGYGLTSTRRKLTEQSALMVLRSVPDGGTAVIIEMPGRRRQLT</sequence>
<dbReference type="Pfam" id="PF13185">
    <property type="entry name" value="GAF_2"/>
    <property type="match status" value="1"/>
</dbReference>
<dbReference type="PANTHER" id="PTHR24421:SF61">
    <property type="entry name" value="OXYGEN SENSOR HISTIDINE KINASE NREB"/>
    <property type="match status" value="1"/>
</dbReference>
<evidence type="ECO:0000313" key="5">
    <source>
        <dbReference type="EMBL" id="SED06199.1"/>
    </source>
</evidence>
<keyword evidence="2 5" id="KW-0418">Kinase</keyword>
<evidence type="ECO:0000256" key="1">
    <source>
        <dbReference type="ARBA" id="ARBA00022679"/>
    </source>
</evidence>
<dbReference type="GO" id="GO:0046983">
    <property type="term" value="F:protein dimerization activity"/>
    <property type="evidence" value="ECO:0007669"/>
    <property type="project" value="InterPro"/>
</dbReference>
<keyword evidence="3" id="KW-0902">Two-component regulatory system</keyword>
<organism evidence="5 6">
    <name type="scientific">Rhodococcus koreensis</name>
    <dbReference type="NCBI Taxonomy" id="99653"/>
    <lineage>
        <taxon>Bacteria</taxon>
        <taxon>Bacillati</taxon>
        <taxon>Actinomycetota</taxon>
        <taxon>Actinomycetes</taxon>
        <taxon>Mycobacteriales</taxon>
        <taxon>Nocardiaceae</taxon>
        <taxon>Rhodococcus</taxon>
    </lineage>
</organism>
<dbReference type="Gene3D" id="3.30.450.40">
    <property type="match status" value="1"/>
</dbReference>
<evidence type="ECO:0000259" key="4">
    <source>
        <dbReference type="SMART" id="SM00065"/>
    </source>
</evidence>
<evidence type="ECO:0000256" key="2">
    <source>
        <dbReference type="ARBA" id="ARBA00022777"/>
    </source>
</evidence>
<protein>
    <submittedName>
        <fullName evidence="5">Signal transduction histidine kinase</fullName>
    </submittedName>
</protein>
<evidence type="ECO:0000256" key="3">
    <source>
        <dbReference type="ARBA" id="ARBA00023012"/>
    </source>
</evidence>
<dbReference type="Gene3D" id="1.20.5.1930">
    <property type="match status" value="1"/>
</dbReference>
<dbReference type="SUPFAM" id="SSF55781">
    <property type="entry name" value="GAF domain-like"/>
    <property type="match status" value="1"/>
</dbReference>
<dbReference type="Gene3D" id="3.30.565.10">
    <property type="entry name" value="Histidine kinase-like ATPase, C-terminal domain"/>
    <property type="match status" value="1"/>
</dbReference>